<dbReference type="InterPro" id="IPR027417">
    <property type="entry name" value="P-loop_NTPase"/>
</dbReference>
<evidence type="ECO:0000256" key="4">
    <source>
        <dbReference type="ARBA" id="ARBA00022741"/>
    </source>
</evidence>
<comment type="caution">
    <text evidence="11">The sequence shown here is derived from an EMBL/GenBank/DDBJ whole genome shotgun (WGS) entry which is preliminary data.</text>
</comment>
<feature type="transmembrane region" description="Helical" evidence="8">
    <location>
        <begin position="40"/>
        <end position="67"/>
    </location>
</feature>
<evidence type="ECO:0000256" key="3">
    <source>
        <dbReference type="ARBA" id="ARBA00022692"/>
    </source>
</evidence>
<reference evidence="11 12" key="1">
    <citation type="submission" date="2023-07" db="EMBL/GenBank/DDBJ databases">
        <title>Comparative genomics of wheat-associated soil bacteria to identify genetic determinants of phenazine resistance.</title>
        <authorList>
            <person name="Mouncey N."/>
        </authorList>
    </citation>
    <scope>NUCLEOTIDE SEQUENCE [LARGE SCALE GENOMIC DNA]</scope>
    <source>
        <strain evidence="11 12">W4I11</strain>
    </source>
</reference>
<accession>A0ABU0S776</accession>
<feature type="domain" description="ABC transporter" evidence="9">
    <location>
        <begin position="368"/>
        <end position="607"/>
    </location>
</feature>
<feature type="transmembrane region" description="Helical" evidence="8">
    <location>
        <begin position="277"/>
        <end position="295"/>
    </location>
</feature>
<keyword evidence="3 8" id="KW-0812">Transmembrane</keyword>
<dbReference type="InterPro" id="IPR003439">
    <property type="entry name" value="ABC_transporter-like_ATP-bd"/>
</dbReference>
<comment type="subcellular location">
    <subcellularLocation>
        <location evidence="1">Cell membrane</location>
        <topology evidence="1">Multi-pass membrane protein</topology>
    </subcellularLocation>
</comment>
<proteinExistence type="inferred from homology"/>
<evidence type="ECO:0000256" key="7">
    <source>
        <dbReference type="ARBA" id="ARBA00023136"/>
    </source>
</evidence>
<dbReference type="PANTHER" id="PTHR43394:SF1">
    <property type="entry name" value="ATP-BINDING CASSETTE SUB-FAMILY B MEMBER 10, MITOCHONDRIAL"/>
    <property type="match status" value="1"/>
</dbReference>
<evidence type="ECO:0000256" key="6">
    <source>
        <dbReference type="ARBA" id="ARBA00022989"/>
    </source>
</evidence>
<evidence type="ECO:0000256" key="2">
    <source>
        <dbReference type="ARBA" id="ARBA00005417"/>
    </source>
</evidence>
<dbReference type="InterPro" id="IPR039421">
    <property type="entry name" value="Type_1_exporter"/>
</dbReference>
<evidence type="ECO:0000256" key="1">
    <source>
        <dbReference type="ARBA" id="ARBA00004651"/>
    </source>
</evidence>
<evidence type="ECO:0000259" key="10">
    <source>
        <dbReference type="PROSITE" id="PS50929"/>
    </source>
</evidence>
<dbReference type="Gene3D" id="3.40.50.300">
    <property type="entry name" value="P-loop containing nucleotide triphosphate hydrolases"/>
    <property type="match status" value="1"/>
</dbReference>
<dbReference type="InterPro" id="IPR011527">
    <property type="entry name" value="ABC1_TM_dom"/>
</dbReference>
<feature type="transmembrane region" description="Helical" evidence="8">
    <location>
        <begin position="87"/>
        <end position="111"/>
    </location>
</feature>
<feature type="transmembrane region" description="Helical" evidence="8">
    <location>
        <begin position="162"/>
        <end position="185"/>
    </location>
</feature>
<keyword evidence="5 11" id="KW-0067">ATP-binding</keyword>
<protein>
    <submittedName>
        <fullName evidence="11">ATP-binding cassette subfamily B multidrug efflux pump</fullName>
    </submittedName>
</protein>
<dbReference type="SUPFAM" id="SSF90123">
    <property type="entry name" value="ABC transporter transmembrane region"/>
    <property type="match status" value="1"/>
</dbReference>
<sequence>MKRLFALFESWVDPYAKAPTDRVPNHTLAFMWFYVRQQKYVFLAMLVCGGLIAFFEAGLFWFVGKIIDILSSADRVEGWDGLIDKHGIALLLMLLAVLIGRTLVLSLAALVEEQAIVPGFNNLVRWQAHSIVYRQSLSFFQNDFSGRIVTKVWATGQALGDFMVTLLQAVWFSVVYCATTLFLIGRLDWRLASVVIAWLAVFGLTARYFLPRVRRAARETAESSSVAMGQLVDGYSNIQTLKLFGTASRDDAYIRQGMDRWLQAITTLTRGLSGIRISLASTSGIMICTVAYVSIDLWLAGEISSGEVAFTLGLVLRLSMLLTRMMANLNGLLRNYGTIQNSKELLAKPVTVLDKQDAQELVVPQGSINFENIRFHYDSARSVINDLSLSIRPGEKVGLVGRSGAGKSTLVNLLLRFYDLEGGKIIIDGQDIANITQDSLRANIGMVTQDTSLLHRSVRDNILYGRPGASEELLQKAVKNAQADIFINDLSDQKGRKGLDAHVGERGVKLSGGQRQRIAIARVMLKDAPILVLDEATSALDSEVEAAIQESLYQLMQGKTVIAIAHRLSTIAALDRLVVMDEGRIVETGKHEELIAANGIYASLWARQSGGFIAHD</sequence>
<dbReference type="GO" id="GO:0005524">
    <property type="term" value="F:ATP binding"/>
    <property type="evidence" value="ECO:0007669"/>
    <property type="project" value="UniProtKB-KW"/>
</dbReference>
<gene>
    <name evidence="11" type="ORF">QFZ34_001781</name>
</gene>
<dbReference type="PROSITE" id="PS50893">
    <property type="entry name" value="ABC_TRANSPORTER_2"/>
    <property type="match status" value="1"/>
</dbReference>
<feature type="transmembrane region" description="Helical" evidence="8">
    <location>
        <begin position="191"/>
        <end position="210"/>
    </location>
</feature>
<evidence type="ECO:0000259" key="9">
    <source>
        <dbReference type="PROSITE" id="PS50893"/>
    </source>
</evidence>
<keyword evidence="12" id="KW-1185">Reference proteome</keyword>
<keyword evidence="7 8" id="KW-0472">Membrane</keyword>
<dbReference type="PROSITE" id="PS50929">
    <property type="entry name" value="ABC_TM1F"/>
    <property type="match status" value="1"/>
</dbReference>
<keyword evidence="4" id="KW-0547">Nucleotide-binding</keyword>
<dbReference type="InterPro" id="IPR017871">
    <property type="entry name" value="ABC_transporter-like_CS"/>
</dbReference>
<dbReference type="Pfam" id="PF00005">
    <property type="entry name" value="ABC_tran"/>
    <property type="match status" value="1"/>
</dbReference>
<evidence type="ECO:0000256" key="8">
    <source>
        <dbReference type="SAM" id="Phobius"/>
    </source>
</evidence>
<dbReference type="InterPro" id="IPR036640">
    <property type="entry name" value="ABC1_TM_sf"/>
</dbReference>
<dbReference type="Proteomes" id="UP001237780">
    <property type="component" value="Unassembled WGS sequence"/>
</dbReference>
<dbReference type="PANTHER" id="PTHR43394">
    <property type="entry name" value="ATP-DEPENDENT PERMEASE MDL1, MITOCHONDRIAL"/>
    <property type="match status" value="1"/>
</dbReference>
<keyword evidence="6 8" id="KW-1133">Transmembrane helix</keyword>
<evidence type="ECO:0000313" key="11">
    <source>
        <dbReference type="EMBL" id="MDQ0996599.1"/>
    </source>
</evidence>
<dbReference type="RefSeq" id="WP_307279577.1">
    <property type="nucleotide sequence ID" value="NZ_JAUSZT010000003.1"/>
</dbReference>
<organism evidence="11 12">
    <name type="scientific">Phyllobacterium ifriqiyense</name>
    <dbReference type="NCBI Taxonomy" id="314238"/>
    <lineage>
        <taxon>Bacteria</taxon>
        <taxon>Pseudomonadati</taxon>
        <taxon>Pseudomonadota</taxon>
        <taxon>Alphaproteobacteria</taxon>
        <taxon>Hyphomicrobiales</taxon>
        <taxon>Phyllobacteriaceae</taxon>
        <taxon>Phyllobacterium</taxon>
    </lineage>
</organism>
<dbReference type="Pfam" id="PF00664">
    <property type="entry name" value="ABC_membrane"/>
    <property type="match status" value="1"/>
</dbReference>
<feature type="domain" description="ABC transmembrane type-1" evidence="10">
    <location>
        <begin position="43"/>
        <end position="334"/>
    </location>
</feature>
<dbReference type="Gene3D" id="1.20.1560.10">
    <property type="entry name" value="ABC transporter type 1, transmembrane domain"/>
    <property type="match status" value="1"/>
</dbReference>
<dbReference type="SMART" id="SM00382">
    <property type="entry name" value="AAA"/>
    <property type="match status" value="1"/>
</dbReference>
<comment type="similarity">
    <text evidence="2">Belongs to the ABC transporter superfamily.</text>
</comment>
<name>A0ABU0S776_9HYPH</name>
<evidence type="ECO:0000256" key="5">
    <source>
        <dbReference type="ARBA" id="ARBA00022840"/>
    </source>
</evidence>
<dbReference type="InterPro" id="IPR003593">
    <property type="entry name" value="AAA+_ATPase"/>
</dbReference>
<dbReference type="SUPFAM" id="SSF52540">
    <property type="entry name" value="P-loop containing nucleoside triphosphate hydrolases"/>
    <property type="match status" value="1"/>
</dbReference>
<dbReference type="PROSITE" id="PS00211">
    <property type="entry name" value="ABC_TRANSPORTER_1"/>
    <property type="match status" value="1"/>
</dbReference>
<dbReference type="EMBL" id="JAUSZT010000003">
    <property type="protein sequence ID" value="MDQ0996599.1"/>
    <property type="molecule type" value="Genomic_DNA"/>
</dbReference>
<evidence type="ECO:0000313" key="12">
    <source>
        <dbReference type="Proteomes" id="UP001237780"/>
    </source>
</evidence>